<evidence type="ECO:0000256" key="5">
    <source>
        <dbReference type="PIRNR" id="PIRNR017302"/>
    </source>
</evidence>
<dbReference type="Pfam" id="PF07767">
    <property type="entry name" value="Nop53"/>
    <property type="match status" value="1"/>
</dbReference>
<gene>
    <name evidence="8" type="ORF">EJ03DRAFT_169778</name>
</gene>
<accession>A0A6G1LJZ4</accession>
<dbReference type="InterPro" id="IPR011687">
    <property type="entry name" value="Nop53/GLTSCR2"/>
</dbReference>
<evidence type="ECO:0000313" key="9">
    <source>
        <dbReference type="Proteomes" id="UP000799436"/>
    </source>
</evidence>
<organism evidence="8 9">
    <name type="scientific">Teratosphaeria nubilosa</name>
    <dbReference type="NCBI Taxonomy" id="161662"/>
    <lineage>
        <taxon>Eukaryota</taxon>
        <taxon>Fungi</taxon>
        <taxon>Dikarya</taxon>
        <taxon>Ascomycota</taxon>
        <taxon>Pezizomycotina</taxon>
        <taxon>Dothideomycetes</taxon>
        <taxon>Dothideomycetidae</taxon>
        <taxon>Mycosphaerellales</taxon>
        <taxon>Teratosphaeriaceae</taxon>
        <taxon>Teratosphaeria</taxon>
    </lineage>
</organism>
<protein>
    <recommendedName>
        <fullName evidence="2 5">Ribosome biogenesis protein NOP53</fullName>
    </recommendedName>
</protein>
<name>A0A6G1LJZ4_9PEZI</name>
<comment type="function">
    <text evidence="5">May play a role in ribosome biogenesis.</text>
</comment>
<dbReference type="OrthoDB" id="5072at2759"/>
<keyword evidence="3 5" id="KW-0690">Ribosome biogenesis</keyword>
<comment type="subcellular location">
    <subcellularLocation>
        <location evidence="5">Nucleus</location>
        <location evidence="5">Nucleolus</location>
    </subcellularLocation>
    <subcellularLocation>
        <location evidence="5">Nucleus</location>
        <location evidence="5">Nucleoplasm</location>
    </subcellularLocation>
</comment>
<sequence>MADMQVTAPATHKQPSRKGKKAWRKNVDLTEVQSGLESVRDEIIKTGGVIAEQPADALFATDLAGDEEIAKQFKGKKLLKCDEILAQRSPVPGLAQHKKRKLDEVQTPGSSKRTKNGTYVSHKELQRLRSVADGANVELGHVEESGALYDPWNVKPKVPDPRFSFLEEKKEKVAPETLKLAPQPLVTNGKAVPNVRKPEAGKSYNPLVTEWAALLDREGAAAVEAEKARLQAEAEAAEKEVRARAEAEKVKKLEKDEYATDYESAWESEWEGFQSGAEEEVHTQKMPRRKTPSERNKIKARKEREAMEKWENKQKIKEEQERRIAQIAKEMSAKDKARRPQAEVLQAADDSSADEISVQLQKRRFGKLPIPEAPLEVVLPDELQDSLRRLKPEGNLLKDRYRNLLINGKLEVRKRRDKAQYKDKKTQRTEKWSYKDWKLK</sequence>
<feature type="region of interest" description="Disordered" evidence="7">
    <location>
        <begin position="330"/>
        <end position="353"/>
    </location>
</feature>
<keyword evidence="6" id="KW-0175">Coiled coil</keyword>
<feature type="region of interest" description="Disordered" evidence="7">
    <location>
        <begin position="90"/>
        <end position="116"/>
    </location>
</feature>
<keyword evidence="9" id="KW-1185">Reference proteome</keyword>
<reference evidence="8" key="1">
    <citation type="journal article" date="2020" name="Stud. Mycol.">
        <title>101 Dothideomycetes genomes: a test case for predicting lifestyles and emergence of pathogens.</title>
        <authorList>
            <person name="Haridas S."/>
            <person name="Albert R."/>
            <person name="Binder M."/>
            <person name="Bloem J."/>
            <person name="Labutti K."/>
            <person name="Salamov A."/>
            <person name="Andreopoulos B."/>
            <person name="Baker S."/>
            <person name="Barry K."/>
            <person name="Bills G."/>
            <person name="Bluhm B."/>
            <person name="Cannon C."/>
            <person name="Castanera R."/>
            <person name="Culley D."/>
            <person name="Daum C."/>
            <person name="Ezra D."/>
            <person name="Gonzalez J."/>
            <person name="Henrissat B."/>
            <person name="Kuo A."/>
            <person name="Liang C."/>
            <person name="Lipzen A."/>
            <person name="Lutzoni F."/>
            <person name="Magnuson J."/>
            <person name="Mondo S."/>
            <person name="Nolan M."/>
            <person name="Ohm R."/>
            <person name="Pangilinan J."/>
            <person name="Park H.-J."/>
            <person name="Ramirez L."/>
            <person name="Alfaro M."/>
            <person name="Sun H."/>
            <person name="Tritt A."/>
            <person name="Yoshinaga Y."/>
            <person name="Zwiers L.-H."/>
            <person name="Turgeon B."/>
            <person name="Goodwin S."/>
            <person name="Spatafora J."/>
            <person name="Crous P."/>
            <person name="Grigoriev I."/>
        </authorList>
    </citation>
    <scope>NUCLEOTIDE SEQUENCE</scope>
    <source>
        <strain evidence="8">CBS 116005</strain>
    </source>
</reference>
<evidence type="ECO:0000256" key="4">
    <source>
        <dbReference type="ARBA" id="ARBA00023242"/>
    </source>
</evidence>
<feature type="compositionally biased region" description="Basic and acidic residues" evidence="7">
    <location>
        <begin position="418"/>
        <end position="440"/>
    </location>
</feature>
<keyword evidence="4 5" id="KW-0539">Nucleus</keyword>
<proteinExistence type="inferred from homology"/>
<comment type="similarity">
    <text evidence="1 5">Belongs to the NOP53 family.</text>
</comment>
<feature type="compositionally biased region" description="Basic and acidic residues" evidence="7">
    <location>
        <begin position="331"/>
        <end position="341"/>
    </location>
</feature>
<feature type="compositionally biased region" description="Basic and acidic residues" evidence="7">
    <location>
        <begin position="291"/>
        <end position="318"/>
    </location>
</feature>
<dbReference type="PANTHER" id="PTHR14211">
    <property type="entry name" value="GLIOMA SUPPRESSOR CANDIDATE REGION GENE 2"/>
    <property type="match status" value="1"/>
</dbReference>
<evidence type="ECO:0000313" key="8">
    <source>
        <dbReference type="EMBL" id="KAF2772748.1"/>
    </source>
</evidence>
<evidence type="ECO:0000256" key="2">
    <source>
        <dbReference type="ARBA" id="ARBA00018339"/>
    </source>
</evidence>
<dbReference type="GO" id="GO:0005730">
    <property type="term" value="C:nucleolus"/>
    <property type="evidence" value="ECO:0007669"/>
    <property type="project" value="UniProtKB-SubCell"/>
</dbReference>
<evidence type="ECO:0000256" key="6">
    <source>
        <dbReference type="SAM" id="Coils"/>
    </source>
</evidence>
<feature type="region of interest" description="Disordered" evidence="7">
    <location>
        <begin position="272"/>
        <end position="318"/>
    </location>
</feature>
<dbReference type="AlphaFoldDB" id="A0A6G1LJZ4"/>
<evidence type="ECO:0000256" key="3">
    <source>
        <dbReference type="ARBA" id="ARBA00022517"/>
    </source>
</evidence>
<dbReference type="GO" id="GO:0008097">
    <property type="term" value="F:5S rRNA binding"/>
    <property type="evidence" value="ECO:0007669"/>
    <property type="project" value="TreeGrafter"/>
</dbReference>
<evidence type="ECO:0000256" key="7">
    <source>
        <dbReference type="SAM" id="MobiDB-lite"/>
    </source>
</evidence>
<dbReference type="GO" id="GO:0000027">
    <property type="term" value="P:ribosomal large subunit assembly"/>
    <property type="evidence" value="ECO:0007669"/>
    <property type="project" value="UniProtKB-UniRule"/>
</dbReference>
<evidence type="ECO:0000256" key="1">
    <source>
        <dbReference type="ARBA" id="ARBA00008838"/>
    </source>
</evidence>
<feature type="compositionally biased region" description="Basic residues" evidence="7">
    <location>
        <begin position="14"/>
        <end position="24"/>
    </location>
</feature>
<feature type="region of interest" description="Disordered" evidence="7">
    <location>
        <begin position="416"/>
        <end position="440"/>
    </location>
</feature>
<dbReference type="Proteomes" id="UP000799436">
    <property type="component" value="Unassembled WGS sequence"/>
</dbReference>
<dbReference type="EMBL" id="ML995813">
    <property type="protein sequence ID" value="KAF2772748.1"/>
    <property type="molecule type" value="Genomic_DNA"/>
</dbReference>
<dbReference type="GO" id="GO:0006364">
    <property type="term" value="P:rRNA processing"/>
    <property type="evidence" value="ECO:0007669"/>
    <property type="project" value="TreeGrafter"/>
</dbReference>
<dbReference type="GO" id="GO:0005654">
    <property type="term" value="C:nucleoplasm"/>
    <property type="evidence" value="ECO:0007669"/>
    <property type="project" value="UniProtKB-SubCell"/>
</dbReference>
<feature type="coiled-coil region" evidence="6">
    <location>
        <begin position="220"/>
        <end position="256"/>
    </location>
</feature>
<dbReference type="PANTHER" id="PTHR14211:SF7">
    <property type="entry name" value="RIBOSOME BIOGENESIS PROTEIN NOP53"/>
    <property type="match status" value="1"/>
</dbReference>
<feature type="region of interest" description="Disordered" evidence="7">
    <location>
        <begin position="1"/>
        <end position="25"/>
    </location>
</feature>
<dbReference type="PIRSF" id="PIRSF017302">
    <property type="entry name" value="Gltscr2"/>
    <property type="match status" value="1"/>
</dbReference>
<feature type="compositionally biased region" description="Polar residues" evidence="7">
    <location>
        <begin position="107"/>
        <end position="116"/>
    </location>
</feature>